<reference evidence="1" key="2">
    <citation type="submission" date="2020-02" db="EMBL/GenBank/DDBJ databases">
        <authorList>
            <person name="Gilchrist C.L.M."/>
            <person name="Chooi Y.-H."/>
        </authorList>
    </citation>
    <scope>NUCLEOTIDE SEQUENCE</scope>
    <source>
        <strain evidence="1">MST-FP2251</strain>
    </source>
</reference>
<dbReference type="EMBL" id="VCAU01000184">
    <property type="protein sequence ID" value="KAF9883117.1"/>
    <property type="molecule type" value="Genomic_DNA"/>
</dbReference>
<evidence type="ECO:0000313" key="2">
    <source>
        <dbReference type="Proteomes" id="UP001194746"/>
    </source>
</evidence>
<keyword evidence="2" id="KW-1185">Reference proteome</keyword>
<name>A0AAD4CB89_ASPNN</name>
<gene>
    <name evidence="1" type="ORF">FE257_004096</name>
</gene>
<reference evidence="1" key="1">
    <citation type="journal article" date="2019" name="Beilstein J. Org. Chem.">
        <title>Nanangenines: drimane sesquiterpenoids as the dominant metabolite cohort of a novel Australian fungus, Aspergillus nanangensis.</title>
        <authorList>
            <person name="Lacey H.J."/>
            <person name="Gilchrist C.L.M."/>
            <person name="Crombie A."/>
            <person name="Kalaitzis J.A."/>
            <person name="Vuong D."/>
            <person name="Rutledge P.J."/>
            <person name="Turner P."/>
            <person name="Pitt J.I."/>
            <person name="Lacey E."/>
            <person name="Chooi Y.H."/>
            <person name="Piggott A.M."/>
        </authorList>
    </citation>
    <scope>NUCLEOTIDE SEQUENCE</scope>
    <source>
        <strain evidence="1">MST-FP2251</strain>
    </source>
</reference>
<accession>A0AAD4CB89</accession>
<organism evidence="1 2">
    <name type="scientific">Aspergillus nanangensis</name>
    <dbReference type="NCBI Taxonomy" id="2582783"/>
    <lineage>
        <taxon>Eukaryota</taxon>
        <taxon>Fungi</taxon>
        <taxon>Dikarya</taxon>
        <taxon>Ascomycota</taxon>
        <taxon>Pezizomycotina</taxon>
        <taxon>Eurotiomycetes</taxon>
        <taxon>Eurotiomycetidae</taxon>
        <taxon>Eurotiales</taxon>
        <taxon>Aspergillaceae</taxon>
        <taxon>Aspergillus</taxon>
        <taxon>Aspergillus subgen. Circumdati</taxon>
    </lineage>
</organism>
<comment type="caution">
    <text evidence="1">The sequence shown here is derived from an EMBL/GenBank/DDBJ whole genome shotgun (WGS) entry which is preliminary data.</text>
</comment>
<proteinExistence type="predicted"/>
<feature type="non-terminal residue" evidence="1">
    <location>
        <position position="85"/>
    </location>
</feature>
<evidence type="ECO:0000313" key="1">
    <source>
        <dbReference type="EMBL" id="KAF9883117.1"/>
    </source>
</evidence>
<protein>
    <submittedName>
        <fullName evidence="1">Uncharacterized protein</fullName>
    </submittedName>
</protein>
<dbReference type="Proteomes" id="UP001194746">
    <property type="component" value="Unassembled WGS sequence"/>
</dbReference>
<sequence>MAERVLNVVDSMNLRPPEIVELLIEARCKSATRMTDIEDDVVAKVNGRFETSYELMSRPENVEMLTDAHKESHGDDIETTYRGVV</sequence>
<dbReference type="AlphaFoldDB" id="A0AAD4CB89"/>